<dbReference type="InterPro" id="IPR011051">
    <property type="entry name" value="RmlC_Cupin_sf"/>
</dbReference>
<evidence type="ECO:0000313" key="9">
    <source>
        <dbReference type="EMBL" id="GHJ85509.1"/>
    </source>
</evidence>
<dbReference type="PANTHER" id="PTHR16684">
    <property type="entry name" value="CENTROMERE PROTEIN C"/>
    <property type="match status" value="1"/>
</dbReference>
<dbReference type="Proteomes" id="UP000620104">
    <property type="component" value="Unassembled WGS sequence"/>
</dbReference>
<proteinExistence type="inferred from homology"/>
<evidence type="ECO:0000256" key="2">
    <source>
        <dbReference type="ARBA" id="ARBA00010291"/>
    </source>
</evidence>
<dbReference type="GO" id="GO:0000776">
    <property type="term" value="C:kinetochore"/>
    <property type="evidence" value="ECO:0007669"/>
    <property type="project" value="InterPro"/>
</dbReference>
<dbReference type="EMBL" id="BLZA01000011">
    <property type="protein sequence ID" value="GHJ85509.1"/>
    <property type="molecule type" value="Genomic_DNA"/>
</dbReference>
<dbReference type="InterPro" id="IPR028386">
    <property type="entry name" value="CENP-C/Mif2/cnp3"/>
</dbReference>
<dbReference type="SUPFAM" id="SSF51182">
    <property type="entry name" value="RmlC-like cupins"/>
    <property type="match status" value="1"/>
</dbReference>
<evidence type="ECO:0000259" key="8">
    <source>
        <dbReference type="Pfam" id="PF11699"/>
    </source>
</evidence>
<evidence type="ECO:0000256" key="4">
    <source>
        <dbReference type="ARBA" id="ARBA00023242"/>
    </source>
</evidence>
<keyword evidence="4" id="KW-0539">Nucleus</keyword>
<comment type="similarity">
    <text evidence="2">Belongs to the CENP-C/MIF2 family.</text>
</comment>
<feature type="compositionally biased region" description="Polar residues" evidence="7">
    <location>
        <begin position="281"/>
        <end position="292"/>
    </location>
</feature>
<dbReference type="Gene3D" id="2.60.120.10">
    <property type="entry name" value="Jelly Rolls"/>
    <property type="match status" value="1"/>
</dbReference>
<gene>
    <name evidence="9" type="ORF">NliqN6_1911</name>
</gene>
<feature type="compositionally biased region" description="Acidic residues" evidence="7">
    <location>
        <begin position="316"/>
        <end position="332"/>
    </location>
</feature>
<dbReference type="InterPro" id="IPR025974">
    <property type="entry name" value="Mif2/CENP-C_cupin"/>
</dbReference>
<feature type="compositionally biased region" description="Basic and acidic residues" evidence="7">
    <location>
        <begin position="120"/>
        <end position="129"/>
    </location>
</feature>
<dbReference type="CDD" id="cd06993">
    <property type="entry name" value="cupin_CENP-C_C"/>
    <property type="match status" value="1"/>
</dbReference>
<evidence type="ECO:0000256" key="6">
    <source>
        <dbReference type="ARBA" id="ARBA00075033"/>
    </source>
</evidence>
<dbReference type="PANTHER" id="PTHR16684:SF11">
    <property type="entry name" value="CENTROMERE PROTEIN C"/>
    <property type="match status" value="1"/>
</dbReference>
<reference evidence="9" key="1">
    <citation type="submission" date="2020-07" db="EMBL/GenBank/DDBJ databases">
        <title>Draft Genome Sequence of a Deep-Sea Yeast, Naganishia (Cryptococcus) liquefaciens strain N6.</title>
        <authorList>
            <person name="Han Y.W."/>
            <person name="Kajitani R."/>
            <person name="Morimoto H."/>
            <person name="Parhat M."/>
            <person name="Tsubouchi H."/>
            <person name="Bakenova O."/>
            <person name="Ogata M."/>
            <person name="Argunhan B."/>
            <person name="Aoki R."/>
            <person name="Kajiwara S."/>
            <person name="Itoh T."/>
            <person name="Iwasaki H."/>
        </authorList>
    </citation>
    <scope>NUCLEOTIDE SEQUENCE</scope>
    <source>
        <strain evidence="9">N6</strain>
    </source>
</reference>
<dbReference type="InterPro" id="IPR014710">
    <property type="entry name" value="RmlC-like_jellyroll"/>
</dbReference>
<dbReference type="GO" id="GO:0005634">
    <property type="term" value="C:nucleus"/>
    <property type="evidence" value="ECO:0007669"/>
    <property type="project" value="UniProtKB-SubCell"/>
</dbReference>
<protein>
    <recommendedName>
        <fullName evidence="6">CENP-C homolog</fullName>
    </recommendedName>
</protein>
<feature type="compositionally biased region" description="Basic and acidic residues" evidence="7">
    <location>
        <begin position="471"/>
        <end position="480"/>
    </location>
</feature>
<feature type="compositionally biased region" description="Basic residues" evidence="7">
    <location>
        <begin position="539"/>
        <end position="549"/>
    </location>
</feature>
<feature type="region of interest" description="Disordered" evidence="7">
    <location>
        <begin position="538"/>
        <end position="594"/>
    </location>
</feature>
<feature type="region of interest" description="Disordered" evidence="7">
    <location>
        <begin position="1"/>
        <end position="79"/>
    </location>
</feature>
<feature type="compositionally biased region" description="Acidic residues" evidence="7">
    <location>
        <begin position="392"/>
        <end position="405"/>
    </location>
</feature>
<sequence>MSAGVATTPSRGGAQKKYIPFNHDPKNVGSRTGRPMPDHIPRDPQGFEDIDAFFDSPERDESTRSGTTSAVTEGDTRRTITSTIAASSIRMNLQSSRRSAPGKGRLSVMSGMVDDDDDGKDAQGEEHGDVTGFIDQDVDVNFGDDTGSRSMDIVTPSKSFVRSKRHRPPHSTSPGQTFSLSQLQEQEEDVYPAALASAQRFNGRLLPTGAALLGASSHRVVSPSSTLGLTNGRLDDGDISTVRTASPSTRLTETTQRRTPRLATQDTTMAAEEDSPVGIETSRNALHNNQHRPGSAGLSRASRYSIAAPSTNGDDPASDDQELDIQYDDQVDESLIQQPEMSSPAASTKRLNQSTDRQLSQPLSSPGNNFSQPADEEDQGDTEHGIPPEPIQQEEDDAEEEDEEVLAPRLKAKRGKGKADAKNAAAAKRKPLADATNKRKGRPRKKDPDDQDVDASDNSAQARKRSKSAKVQREAVHEPADEGGMSYLRTARERHKPLDWWRGERPVIKRQIVDGEVGPAFITAEWLTIPEEKATPLAAKRKAAAKRARSGTAEPAAKKKTKQRRQGSDEDEGSEPEADDVTGWDEGTEPGGMVMDYTTGEEVMRRVANTSAMVRPKEIPNATFTYQKIFGEDEFFAAGILRIEVGGCKAPKNSRDNAYVFFVQQGCVEVTIHRTRFLMSEGGAFLIPRGNQYGFSNVCQKEVQLCFSQARRIKAEEDLPLDETLNNNQTTRVANGNNSRPRISNDVESARTVQDGREEDEEEDSPPPVQKKRPVAKKSVRR</sequence>
<organism evidence="9 10">
    <name type="scientific">Naganishia liquefaciens</name>
    <dbReference type="NCBI Taxonomy" id="104408"/>
    <lineage>
        <taxon>Eukaryota</taxon>
        <taxon>Fungi</taxon>
        <taxon>Dikarya</taxon>
        <taxon>Basidiomycota</taxon>
        <taxon>Agaricomycotina</taxon>
        <taxon>Tremellomycetes</taxon>
        <taxon>Filobasidiales</taxon>
        <taxon>Filobasidiaceae</taxon>
        <taxon>Naganishia</taxon>
    </lineage>
</organism>
<dbReference type="OrthoDB" id="1939643at2759"/>
<dbReference type="GO" id="GO:0019237">
    <property type="term" value="F:centromeric DNA binding"/>
    <property type="evidence" value="ECO:0007669"/>
    <property type="project" value="InterPro"/>
</dbReference>
<dbReference type="Pfam" id="PF11699">
    <property type="entry name" value="CENP-C_C"/>
    <property type="match status" value="1"/>
</dbReference>
<evidence type="ECO:0000313" key="10">
    <source>
        <dbReference type="Proteomes" id="UP000620104"/>
    </source>
</evidence>
<dbReference type="AlphaFoldDB" id="A0A8H3YDN3"/>
<comment type="subcellular location">
    <subcellularLocation>
        <location evidence="1">Nucleus</location>
    </subcellularLocation>
</comment>
<feature type="region of interest" description="Disordered" evidence="7">
    <location>
        <begin position="721"/>
        <end position="782"/>
    </location>
</feature>
<feature type="compositionally biased region" description="Polar residues" evidence="7">
    <location>
        <begin position="335"/>
        <end position="372"/>
    </location>
</feature>
<accession>A0A8H3YDN3</accession>
<comment type="caution">
    <text evidence="9">The sequence shown here is derived from an EMBL/GenBank/DDBJ whole genome shotgun (WGS) entry which is preliminary data.</text>
</comment>
<feature type="compositionally biased region" description="Polar residues" evidence="7">
    <location>
        <begin position="724"/>
        <end position="742"/>
    </location>
</feature>
<dbReference type="GO" id="GO:0051455">
    <property type="term" value="P:spindle attachment to meiosis I kinetochore"/>
    <property type="evidence" value="ECO:0007669"/>
    <property type="project" value="TreeGrafter"/>
</dbReference>
<feature type="compositionally biased region" description="Acidic residues" evidence="7">
    <location>
        <begin position="569"/>
        <end position="588"/>
    </location>
</feature>
<feature type="region of interest" description="Disordered" evidence="7">
    <location>
        <begin position="216"/>
        <end position="489"/>
    </location>
</feature>
<evidence type="ECO:0000256" key="5">
    <source>
        <dbReference type="ARBA" id="ARBA00057947"/>
    </source>
</evidence>
<feature type="compositionally biased region" description="Basic residues" evidence="7">
    <location>
        <begin position="770"/>
        <end position="782"/>
    </location>
</feature>
<feature type="region of interest" description="Disordered" evidence="7">
    <location>
        <begin position="91"/>
        <end position="178"/>
    </location>
</feature>
<feature type="domain" description="Mif2/CENP-C cupin" evidence="8">
    <location>
        <begin position="624"/>
        <end position="709"/>
    </location>
</feature>
<dbReference type="GO" id="GO:0051315">
    <property type="term" value="P:attachment of mitotic spindle microtubules to kinetochore"/>
    <property type="evidence" value="ECO:0007669"/>
    <property type="project" value="TreeGrafter"/>
</dbReference>
<feature type="compositionally biased region" description="Polar residues" evidence="7">
    <location>
        <begin position="241"/>
        <end position="254"/>
    </location>
</feature>
<evidence type="ECO:0000256" key="7">
    <source>
        <dbReference type="SAM" id="MobiDB-lite"/>
    </source>
</evidence>
<dbReference type="GO" id="GO:0051382">
    <property type="term" value="P:kinetochore assembly"/>
    <property type="evidence" value="ECO:0007669"/>
    <property type="project" value="InterPro"/>
</dbReference>
<keyword evidence="3" id="KW-0238">DNA-binding</keyword>
<keyword evidence="10" id="KW-1185">Reference proteome</keyword>
<name>A0A8H3YDN3_9TREE</name>
<dbReference type="FunFam" id="2.60.120.10:FF:000033">
    <property type="entry name" value="Centromere protein C 1"/>
    <property type="match status" value="1"/>
</dbReference>
<evidence type="ECO:0000256" key="3">
    <source>
        <dbReference type="ARBA" id="ARBA00023125"/>
    </source>
</evidence>
<evidence type="ECO:0000256" key="1">
    <source>
        <dbReference type="ARBA" id="ARBA00004123"/>
    </source>
</evidence>
<comment type="function">
    <text evidence="5">Component of the kinetochore, a multiprotein complex that assembles on centromeric DNA and attaches chromosomes to spindle microtubules, mediating chromosome segregation and sister chromatid segregation during meiosis and mitosis. Component of the inner kinetochore constitutive centromere-associated network (CCAN), which serves as a structural platform for outer kinetochore assembly.</text>
</comment>
<feature type="compositionally biased region" description="Polar residues" evidence="7">
    <location>
        <begin position="1"/>
        <end position="10"/>
    </location>
</feature>